<keyword evidence="1" id="KW-0732">Signal</keyword>
<accession>A0ABW0R4Z4</accession>
<evidence type="ECO:0000256" key="1">
    <source>
        <dbReference type="SAM" id="SignalP"/>
    </source>
</evidence>
<name>A0ABW0R4Z4_9BACL</name>
<protein>
    <submittedName>
        <fullName evidence="2">Copper amine oxidase</fullName>
    </submittedName>
</protein>
<comment type="caution">
    <text evidence="2">The sequence shown here is derived from an EMBL/GenBank/DDBJ whole genome shotgun (WGS) entry which is preliminary data.</text>
</comment>
<dbReference type="EMBL" id="JBHSNC010000057">
    <property type="protein sequence ID" value="MFC5532273.1"/>
    <property type="molecule type" value="Genomic_DNA"/>
</dbReference>
<organism evidence="2 3">
    <name type="scientific">Cohnella yongneupensis</name>
    <dbReference type="NCBI Taxonomy" id="425006"/>
    <lineage>
        <taxon>Bacteria</taxon>
        <taxon>Bacillati</taxon>
        <taxon>Bacillota</taxon>
        <taxon>Bacilli</taxon>
        <taxon>Bacillales</taxon>
        <taxon>Paenibacillaceae</taxon>
        <taxon>Cohnella</taxon>
    </lineage>
</organism>
<keyword evidence="3" id="KW-1185">Reference proteome</keyword>
<dbReference type="RefSeq" id="WP_378114241.1">
    <property type="nucleotide sequence ID" value="NZ_JBHSNC010000057.1"/>
</dbReference>
<evidence type="ECO:0000313" key="3">
    <source>
        <dbReference type="Proteomes" id="UP001596108"/>
    </source>
</evidence>
<gene>
    <name evidence="2" type="ORF">ACFPQ4_22900</name>
</gene>
<proteinExistence type="predicted"/>
<reference evidence="3" key="1">
    <citation type="journal article" date="2019" name="Int. J. Syst. Evol. Microbiol.">
        <title>The Global Catalogue of Microorganisms (GCM) 10K type strain sequencing project: providing services to taxonomists for standard genome sequencing and annotation.</title>
        <authorList>
            <consortium name="The Broad Institute Genomics Platform"/>
            <consortium name="The Broad Institute Genome Sequencing Center for Infectious Disease"/>
            <person name="Wu L."/>
            <person name="Ma J."/>
        </authorList>
    </citation>
    <scope>NUCLEOTIDE SEQUENCE [LARGE SCALE GENOMIC DNA]</scope>
    <source>
        <strain evidence="3">CGMCC 1.18578</strain>
    </source>
</reference>
<feature type="chain" id="PRO_5046871762" evidence="1">
    <location>
        <begin position="24"/>
        <end position="194"/>
    </location>
</feature>
<dbReference type="Proteomes" id="UP001596108">
    <property type="component" value="Unassembled WGS sequence"/>
</dbReference>
<feature type="signal peptide" evidence="1">
    <location>
        <begin position="1"/>
        <end position="23"/>
    </location>
</feature>
<evidence type="ECO:0000313" key="2">
    <source>
        <dbReference type="EMBL" id="MFC5532273.1"/>
    </source>
</evidence>
<sequence length="194" mass="21938">MKLRKIMISTLIIALLSGTAVYAADAVVQKLRVWVNKKEVDDGGILVDGKSYLSLKQLNEKLDGIFLVDDSTKRVSIYKPNVHMVTRRDDKMFSDVPKGVKVKFNVFSMIDSLKVDISAFKVTIDDPYGESTWIDGRDNGDKDFPDVGKENFNFLTDDLAYSFDSTGRYIIRFWMKPAGESSYQVVSEKVINSK</sequence>